<dbReference type="Gene3D" id="3.40.630.10">
    <property type="entry name" value="Zn peptidases"/>
    <property type="match status" value="1"/>
</dbReference>
<dbReference type="Gene3D" id="2.30.250.10">
    <property type="entry name" value="Aminopeptidase i, Domain 2"/>
    <property type="match status" value="1"/>
</dbReference>
<dbReference type="SUPFAM" id="SSF53187">
    <property type="entry name" value="Zn-dependent exopeptidases"/>
    <property type="match status" value="1"/>
</dbReference>
<protein>
    <recommendedName>
        <fullName evidence="10">M18 family aminopeptidase</fullName>
        <ecNumber evidence="10">3.4.11.-</ecNumber>
    </recommendedName>
</protein>
<evidence type="ECO:0000256" key="7">
    <source>
        <dbReference type="ARBA" id="ARBA00022833"/>
    </source>
</evidence>
<evidence type="ECO:0000313" key="12">
    <source>
        <dbReference type="Proteomes" id="UP000095602"/>
    </source>
</evidence>
<comment type="similarity">
    <text evidence="2 9">Belongs to the peptidase M18 family.</text>
</comment>
<dbReference type="EC" id="3.4.11.-" evidence="10"/>
<dbReference type="InterPro" id="IPR023358">
    <property type="entry name" value="Peptidase_M18_dom2"/>
</dbReference>
<keyword evidence="4 9" id="KW-0645">Protease</keyword>
<dbReference type="GO" id="GO:0004177">
    <property type="term" value="F:aminopeptidase activity"/>
    <property type="evidence" value="ECO:0007669"/>
    <property type="project" value="UniProtKB-KW"/>
</dbReference>
<dbReference type="SUPFAM" id="SSF101821">
    <property type="entry name" value="Aminopeptidase/glucanase lid domain"/>
    <property type="match status" value="1"/>
</dbReference>
<reference evidence="11 12" key="1">
    <citation type="submission" date="2015-09" db="EMBL/GenBank/DDBJ databases">
        <authorList>
            <consortium name="Pathogen Informatics"/>
        </authorList>
    </citation>
    <scope>NUCLEOTIDE SEQUENCE [LARGE SCALE GENOMIC DNA]</scope>
    <source>
        <strain evidence="11 12">2789STDY5834884</strain>
    </source>
</reference>
<dbReference type="InterPro" id="IPR001948">
    <property type="entry name" value="Peptidase_M18"/>
</dbReference>
<evidence type="ECO:0000256" key="5">
    <source>
        <dbReference type="ARBA" id="ARBA00022723"/>
    </source>
</evidence>
<keyword evidence="6 9" id="KW-0378">Hydrolase</keyword>
<proteinExistence type="inferred from homology"/>
<dbReference type="PRINTS" id="PR00932">
    <property type="entry name" value="AMINO1PTASE"/>
</dbReference>
<dbReference type="GO" id="GO:0005737">
    <property type="term" value="C:cytoplasm"/>
    <property type="evidence" value="ECO:0007669"/>
    <property type="project" value="UniProtKB-ARBA"/>
</dbReference>
<sequence length="260" mass="29373">MKQEKLFDLLKAAVSPCECVKAAKQELLENGFEEIDYTGDWKLVRGGRYVLNHHDTTMFAFTVGSGYNKKDMVRIAAAHTDYPYLRIKPNPDFMTNSYAQVNVEVYGGPILNTWFDRPLGVAGRVAIKSEDVFNPRMVLYRSKKPVMIIPNLAIHMNRDVNKGVGINNQVDLMPVLDSIPEDERTTDYFLSFLARELSVEKSDIIDFELNTFCMEEPCFVGVNDTMISSPRIDNQSSCRALLDAIEDGNRADGINIIALF</sequence>
<evidence type="ECO:0000256" key="8">
    <source>
        <dbReference type="ARBA" id="ARBA00023049"/>
    </source>
</evidence>
<dbReference type="AlphaFoldDB" id="A0A174JV14"/>
<keyword evidence="8 9" id="KW-0482">Metalloprotease</keyword>
<dbReference type="GO" id="GO:0006508">
    <property type="term" value="P:proteolysis"/>
    <property type="evidence" value="ECO:0007669"/>
    <property type="project" value="UniProtKB-KW"/>
</dbReference>
<dbReference type="PANTHER" id="PTHR28570">
    <property type="entry name" value="ASPARTYL AMINOPEPTIDASE"/>
    <property type="match status" value="1"/>
</dbReference>
<dbReference type="GO" id="GO:0008270">
    <property type="term" value="F:zinc ion binding"/>
    <property type="evidence" value="ECO:0007669"/>
    <property type="project" value="InterPro"/>
</dbReference>
<organism evidence="11 12">
    <name type="scientific">Agathobacter rectalis</name>
    <dbReference type="NCBI Taxonomy" id="39491"/>
    <lineage>
        <taxon>Bacteria</taxon>
        <taxon>Bacillati</taxon>
        <taxon>Bacillota</taxon>
        <taxon>Clostridia</taxon>
        <taxon>Lachnospirales</taxon>
        <taxon>Lachnospiraceae</taxon>
        <taxon>Agathobacter</taxon>
    </lineage>
</organism>
<keyword evidence="3 9" id="KW-0031">Aminopeptidase</keyword>
<evidence type="ECO:0000313" key="11">
    <source>
        <dbReference type="EMBL" id="CUP01627.1"/>
    </source>
</evidence>
<gene>
    <name evidence="11" type="primary">apeB_1</name>
    <name evidence="11" type="ORF">ERS852497_01597</name>
</gene>
<keyword evidence="5 9" id="KW-0479">Metal-binding</keyword>
<dbReference type="EMBL" id="CZAJ01000013">
    <property type="protein sequence ID" value="CUP01627.1"/>
    <property type="molecule type" value="Genomic_DNA"/>
</dbReference>
<evidence type="ECO:0000256" key="4">
    <source>
        <dbReference type="ARBA" id="ARBA00022670"/>
    </source>
</evidence>
<evidence type="ECO:0000256" key="9">
    <source>
        <dbReference type="RuleBase" id="RU004386"/>
    </source>
</evidence>
<evidence type="ECO:0000256" key="2">
    <source>
        <dbReference type="ARBA" id="ARBA00008290"/>
    </source>
</evidence>
<accession>A0A174JV14</accession>
<name>A0A174JV14_9FIRM</name>
<evidence type="ECO:0000256" key="3">
    <source>
        <dbReference type="ARBA" id="ARBA00022438"/>
    </source>
</evidence>
<dbReference type="Proteomes" id="UP000095602">
    <property type="component" value="Unassembled WGS sequence"/>
</dbReference>
<keyword evidence="7 9" id="KW-0862">Zinc</keyword>
<evidence type="ECO:0000256" key="1">
    <source>
        <dbReference type="ARBA" id="ARBA00001947"/>
    </source>
</evidence>
<dbReference type="GO" id="GO:0008237">
    <property type="term" value="F:metallopeptidase activity"/>
    <property type="evidence" value="ECO:0007669"/>
    <property type="project" value="UniProtKB-KW"/>
</dbReference>
<evidence type="ECO:0000256" key="10">
    <source>
        <dbReference type="RuleBase" id="RU004387"/>
    </source>
</evidence>
<evidence type="ECO:0000256" key="6">
    <source>
        <dbReference type="ARBA" id="ARBA00022801"/>
    </source>
</evidence>
<dbReference type="PANTHER" id="PTHR28570:SF3">
    <property type="entry name" value="ASPARTYL AMINOPEPTIDASE"/>
    <property type="match status" value="1"/>
</dbReference>
<comment type="cofactor">
    <cofactor evidence="1 10">
        <name>Zn(2+)</name>
        <dbReference type="ChEBI" id="CHEBI:29105"/>
    </cofactor>
</comment>
<dbReference type="Pfam" id="PF02127">
    <property type="entry name" value="Peptidase_M18"/>
    <property type="match status" value="1"/>
</dbReference>
<dbReference type="RefSeq" id="WP_306723091.1">
    <property type="nucleotide sequence ID" value="NZ_CZAJ01000013.1"/>
</dbReference>